<dbReference type="AlphaFoldDB" id="E4XQB7"/>
<evidence type="ECO:0000256" key="1">
    <source>
        <dbReference type="SAM" id="MobiDB-lite"/>
    </source>
</evidence>
<sequence>MHLYGPARFSISSRIHLREVGLTSTAAERSALDPYQILRHLLDLTALQSSRVFVGDFPAVEGVDMRRSAESRVVENMRYSGRSDESRRESIAARKDNARQASWSKSKVAKNFEPTVSRNKDQMMITKKTLMRSFL</sequence>
<dbReference type="InParanoid" id="E4XQB7"/>
<reference evidence="2" key="1">
    <citation type="journal article" date="2010" name="Science">
        <title>Plasticity of animal genome architecture unmasked by rapid evolution of a pelagic tunicate.</title>
        <authorList>
            <person name="Denoeud F."/>
            <person name="Henriet S."/>
            <person name="Mungpakdee S."/>
            <person name="Aury J.M."/>
            <person name="Da Silva C."/>
            <person name="Brinkmann H."/>
            <person name="Mikhaleva J."/>
            <person name="Olsen L.C."/>
            <person name="Jubin C."/>
            <person name="Canestro C."/>
            <person name="Bouquet J.M."/>
            <person name="Danks G."/>
            <person name="Poulain J."/>
            <person name="Campsteijn C."/>
            <person name="Adamski M."/>
            <person name="Cross I."/>
            <person name="Yadetie F."/>
            <person name="Muffato M."/>
            <person name="Louis A."/>
            <person name="Butcher S."/>
            <person name="Tsagkogeorga G."/>
            <person name="Konrad A."/>
            <person name="Singh S."/>
            <person name="Jensen M.F."/>
            <person name="Cong E.H."/>
            <person name="Eikeseth-Otteraa H."/>
            <person name="Noel B."/>
            <person name="Anthouard V."/>
            <person name="Porcel B.M."/>
            <person name="Kachouri-Lafond R."/>
            <person name="Nishino A."/>
            <person name="Ugolini M."/>
            <person name="Chourrout P."/>
            <person name="Nishida H."/>
            <person name="Aasland R."/>
            <person name="Huzurbazar S."/>
            <person name="Westhof E."/>
            <person name="Delsuc F."/>
            <person name="Lehrach H."/>
            <person name="Reinhardt R."/>
            <person name="Weissenbach J."/>
            <person name="Roy S.W."/>
            <person name="Artiguenave F."/>
            <person name="Postlethwait J.H."/>
            <person name="Manak J.R."/>
            <person name="Thompson E.M."/>
            <person name="Jaillon O."/>
            <person name="Du Pasquier L."/>
            <person name="Boudinot P."/>
            <person name="Liberles D.A."/>
            <person name="Volff J.N."/>
            <person name="Philippe H."/>
            <person name="Lenhard B."/>
            <person name="Roest Crollius H."/>
            <person name="Wincker P."/>
            <person name="Chourrout D."/>
        </authorList>
    </citation>
    <scope>NUCLEOTIDE SEQUENCE [LARGE SCALE GENOMIC DNA]</scope>
</reference>
<dbReference type="EMBL" id="FN653102">
    <property type="protein sequence ID" value="CBY12003.1"/>
    <property type="molecule type" value="Genomic_DNA"/>
</dbReference>
<keyword evidence="3" id="KW-1185">Reference proteome</keyword>
<organism evidence="2">
    <name type="scientific">Oikopleura dioica</name>
    <name type="common">Tunicate</name>
    <dbReference type="NCBI Taxonomy" id="34765"/>
    <lineage>
        <taxon>Eukaryota</taxon>
        <taxon>Metazoa</taxon>
        <taxon>Chordata</taxon>
        <taxon>Tunicata</taxon>
        <taxon>Appendicularia</taxon>
        <taxon>Copelata</taxon>
        <taxon>Oikopleuridae</taxon>
        <taxon>Oikopleura</taxon>
    </lineage>
</organism>
<evidence type="ECO:0000313" key="3">
    <source>
        <dbReference type="Proteomes" id="UP000001307"/>
    </source>
</evidence>
<feature type="region of interest" description="Disordered" evidence="1">
    <location>
        <begin position="77"/>
        <end position="106"/>
    </location>
</feature>
<accession>E4XQB7</accession>
<feature type="compositionally biased region" description="Basic and acidic residues" evidence="1">
    <location>
        <begin position="77"/>
        <end position="98"/>
    </location>
</feature>
<name>E4XQB7_OIKDI</name>
<proteinExistence type="predicted"/>
<evidence type="ECO:0000313" key="2">
    <source>
        <dbReference type="EMBL" id="CBY12003.1"/>
    </source>
</evidence>
<protein>
    <submittedName>
        <fullName evidence="2">Uncharacterized protein</fullName>
    </submittedName>
</protein>
<gene>
    <name evidence="2" type="ORF">GSOID_T00017418001</name>
</gene>
<dbReference type="Proteomes" id="UP000001307">
    <property type="component" value="Unassembled WGS sequence"/>
</dbReference>